<dbReference type="Pfam" id="PF08687">
    <property type="entry name" value="ASD2"/>
    <property type="match status" value="1"/>
</dbReference>
<dbReference type="GO" id="GO:0016324">
    <property type="term" value="C:apical plasma membrane"/>
    <property type="evidence" value="ECO:0007669"/>
    <property type="project" value="TreeGrafter"/>
</dbReference>
<protein>
    <submittedName>
        <fullName evidence="16">Protein Shroom3 isoform X1</fullName>
    </submittedName>
</protein>
<dbReference type="OrthoDB" id="10063560at2759"/>
<sequence>METGGRAGLQQAAVAGVEGGGWVLVQALLQGGAPWGFTLQGGLEHREPLIISKVEEGGKAASLEQPLRVGDEIIIINDVELTGYRQEAISLVKGSYKTLQLTVRRELDPGYIEEFVTSPPSRPALSSPSPTSPLTQPPTPSTHLNRPRSAVQLRIKNRRSEPASRPHSWHSTKHGDGPQDSDQGAMDTMSNAWHHSYHASASTTDLSGGFDSGGGYLRKSPDQYSSRGSMDSLDPPQSSQLHSGAHHQHPLVHHGHSGSHPTYSSCHQLSSARSSNSIDHLHSKRDSAYSSVSTSSSIPEYLASTPSFSPERSYSLEMVSQRGGGSGEMQQADMRYVRTVYDAQQGLSQEHELSSTSAALLRKSDSRGGSRTGQSRDGSVGGVCYRGSSSSSSSGSSGTGIPASNRHSVGPIWAPSASRSSYENLKGAPAPPRRSDSYAAIKNHERPNSWSSLENARSLRSLHKGSWHHSSGTLASGTAKGSYGAEGQLHTVIEKSPESSPTTKPRQGGSCPQPLSATGPSSEPAGPHTQPSRLILLPTGVYPVPQPEPHYAQIPSSSPDPSLSGVYPALAKESSRQQQQKQQAVGGRDEGSMEVRRDGRSTENGYQNNTSSQYHHSSSVSAQLRTHEADRRQQEEFFRPHIKTEGGSEGQARIQRHQNHQGPYSQSSQGPHINTNQGPHNHVFQEQNFHVPQIHSPGVRPPSLQEKSSHYTHKSWGDRSRSMDQTSIHSEPVTSSWLPQGQVLPSHSQVHPQPQAPPSSTSQPSRHFSDSAALQYQHWDHREQDKDKEHPLTRLENALAEVQRCTSPESSVSAGSHGSKSFSDSNQGPARSLSVLEKVSRFERRERAGKQRSHSTNNSHNKATHLRMTEKGLSSPCGAEDLRNMLERSTKGTKAHRTLSYRGGSGEHVTYRTPADPSSALQRSRSSFQLDGSRESINSKDFPWRQEIQEIMGPMQDISTSRSYRESLKDAQSKVLRSTSLRRQGVSSVSPPPSAAPTVSSSSHQPPPVPAKYHSSMKKGPKTMPKPQGIVITSQSVPAVTSPHTPKERHVVSPDVRGPSPPALPSIPPVGPPPLMRICGRKRLTADQKIRSYSEPENMNEVGVLDNEAAPIFWHGGETSVADRRKMFELVASAGGGASQNATSRSDLRQVQQDALAEYVERKRSVKRAEAGQRGGSRPRSAYVQPENNQTASYCYSDTLSLSSTSSLLSLQDSGPDRNLSSGENRLCSTLPPGADLRSLQSNMFYPGRVTTPRPPAHPPPSSPPGSTVDLWAQVHQDLKPEVETSRQRQPCSRGPSLDLEHHTTELKLTLGVSKQLNGALQRAGSNRSSGKSASAEDLLERAEDRERSPQHYRSRSSPSSKRLSQDFLPGDVRMFGVFISEPGHCALAADRPSDIHIPGEPVPTQPSQNTFQSAAPSPSQGSSHTPVTRRDRQRNSDRQRAQSTSTLAASVGLPCPFSPPQDRGTAEWQASERLSQANLDAIVFPGIPQSGGCASDNEGTQRDRQTRHSLGDASILEKNAKDEVHRGRAFSLETRGGHSAEHTKPPSLTHFQLAASPNRKGSRSTTPPPLPPHPSIHQHLSSLRISESSLFSPTEQRPPLETSMGASQEDYDEVFLQSPAPPPPPPLSPPPVKDIMEDFPPPPPPPLELEQEAEQEAVLSPSSDFFKNSNFPTRKSSLQTSTEITSSPVSPPPAPPPIRTVLNKSSSVFSIAIEDNLSLEYQPLPKREKTSEELRVEALAQQLVSQDPSLAPLLDTWEGKCTIQLMGEIFPCSNKLTDKSQWQCSGSARLDERVQDGNPDQSKETDLDEEEKDPTAKKVELCEALRSSVDALQQEKKALSEEQRRHQALGASIEILVQECLKTNEKDKYSMFIGDLERIVNLLLSLCSRLSRIDRSLHALKGDETEDAAEERDSLHHKRSLLLRQTEDAQELKENLDRRQRVVHIILSGYLTETQLQDYRHFVSAKPSLLIRQRHLDELIRQKEEQLTRLAESLPSEVAEAHGWSTAFSSHVPCSSPFPSLLPPSVIPGPAFPVRSTTVTSL</sequence>
<keyword evidence="6" id="KW-0493">Microtubule</keyword>
<dbReference type="GO" id="GO:0007015">
    <property type="term" value="P:actin filament organization"/>
    <property type="evidence" value="ECO:0007669"/>
    <property type="project" value="TreeGrafter"/>
</dbReference>
<feature type="region of interest" description="Disordered" evidence="11">
    <location>
        <begin position="212"/>
        <end position="312"/>
    </location>
</feature>
<dbReference type="PANTHER" id="PTHR15012">
    <property type="entry name" value="APICAL PROTEIN/SHROOM-RELATED"/>
    <property type="match status" value="1"/>
</dbReference>
<keyword evidence="7 9" id="KW-0009">Actin-binding</keyword>
<evidence type="ECO:0000259" key="12">
    <source>
        <dbReference type="PROSITE" id="PS50106"/>
    </source>
</evidence>
<feature type="compositionally biased region" description="Polar residues" evidence="11">
    <location>
        <begin position="660"/>
        <end position="681"/>
    </location>
</feature>
<feature type="region of interest" description="Disordered" evidence="11">
    <location>
        <begin position="693"/>
        <end position="770"/>
    </location>
</feature>
<dbReference type="InterPro" id="IPR027685">
    <property type="entry name" value="Shroom_fam"/>
</dbReference>
<dbReference type="PROSITE" id="PS51306">
    <property type="entry name" value="ASD1"/>
    <property type="match status" value="1"/>
</dbReference>
<feature type="compositionally biased region" description="Low complexity" evidence="11">
    <location>
        <begin position="611"/>
        <end position="621"/>
    </location>
</feature>
<dbReference type="InterPro" id="IPR014800">
    <property type="entry name" value="ASD1_dom"/>
</dbReference>
<feature type="domain" description="PDZ" evidence="12">
    <location>
        <begin position="22"/>
        <end position="107"/>
    </location>
</feature>
<evidence type="ECO:0000256" key="9">
    <source>
        <dbReference type="PROSITE-ProRule" id="PRU00637"/>
    </source>
</evidence>
<dbReference type="Gene3D" id="6.10.250.3120">
    <property type="match status" value="1"/>
</dbReference>
<evidence type="ECO:0000256" key="6">
    <source>
        <dbReference type="ARBA" id="ARBA00022701"/>
    </source>
</evidence>
<dbReference type="PROSITE" id="PS50106">
    <property type="entry name" value="PDZ"/>
    <property type="match status" value="1"/>
</dbReference>
<evidence type="ECO:0000313" key="16">
    <source>
        <dbReference type="RefSeq" id="XP_028273333.1"/>
    </source>
</evidence>
<evidence type="ECO:0000256" key="7">
    <source>
        <dbReference type="ARBA" id="ARBA00023203"/>
    </source>
</evidence>
<feature type="compositionally biased region" description="Polar residues" evidence="11">
    <location>
        <begin position="259"/>
        <end position="278"/>
    </location>
</feature>
<keyword evidence="15" id="KW-1185">Reference proteome</keyword>
<dbReference type="InterPro" id="IPR014799">
    <property type="entry name" value="ASD2_dom"/>
</dbReference>
<feature type="region of interest" description="Disordered" evidence="11">
    <location>
        <begin position="1165"/>
        <end position="1186"/>
    </location>
</feature>
<feature type="region of interest" description="Disordered" evidence="11">
    <location>
        <begin position="802"/>
        <end position="1026"/>
    </location>
</feature>
<comment type="subcellular location">
    <subcellularLocation>
        <location evidence="1">Cytoplasm</location>
        <location evidence="1">Cytoskeleton</location>
    </subcellularLocation>
</comment>
<feature type="compositionally biased region" description="Pro residues" evidence="11">
    <location>
        <begin position="1253"/>
        <end position="1264"/>
    </location>
</feature>
<keyword evidence="3" id="KW-0217">Developmental protein</keyword>
<dbReference type="InParanoid" id="A0A6P7J9J5"/>
<feature type="region of interest" description="Disordered" evidence="11">
    <location>
        <begin position="347"/>
        <end position="412"/>
    </location>
</feature>
<feature type="region of interest" description="Disordered" evidence="11">
    <location>
        <begin position="1207"/>
        <end position="1269"/>
    </location>
</feature>
<feature type="compositionally biased region" description="Polar residues" evidence="11">
    <location>
        <begin position="723"/>
        <end position="751"/>
    </location>
</feature>
<dbReference type="InterPro" id="IPR036034">
    <property type="entry name" value="PDZ_sf"/>
</dbReference>
<feature type="compositionally biased region" description="Basic and acidic residues" evidence="11">
    <location>
        <begin position="1500"/>
        <end position="1511"/>
    </location>
</feature>
<evidence type="ECO:0000256" key="10">
    <source>
        <dbReference type="SAM" id="Coils"/>
    </source>
</evidence>
<dbReference type="CTD" id="57619"/>
<dbReference type="RefSeq" id="XP_028273333.1">
    <property type="nucleotide sequence ID" value="XM_028417532.1"/>
</dbReference>
<feature type="compositionally biased region" description="Basic and acidic residues" evidence="11">
    <location>
        <begin position="932"/>
        <end position="948"/>
    </location>
</feature>
<feature type="region of interest" description="Disordered" evidence="11">
    <location>
        <begin position="495"/>
        <end position="681"/>
    </location>
</feature>
<feature type="compositionally biased region" description="Low complexity" evidence="11">
    <location>
        <begin position="1413"/>
        <end position="1424"/>
    </location>
</feature>
<feature type="region of interest" description="Disordered" evidence="11">
    <location>
        <begin position="1281"/>
        <end position="1301"/>
    </location>
</feature>
<feature type="compositionally biased region" description="Low complexity" evidence="11">
    <location>
        <begin position="117"/>
        <end position="134"/>
    </location>
</feature>
<dbReference type="FunFam" id="2.30.42.10:FF:000100">
    <property type="entry name" value="Shroom family member 2"/>
    <property type="match status" value="1"/>
</dbReference>
<feature type="compositionally biased region" description="Polar residues" evidence="11">
    <location>
        <begin position="222"/>
        <end position="242"/>
    </location>
</feature>
<dbReference type="PANTHER" id="PTHR15012:SF33">
    <property type="entry name" value="PROTEIN SHROOM3"/>
    <property type="match status" value="1"/>
</dbReference>
<evidence type="ECO:0000256" key="2">
    <source>
        <dbReference type="ARBA" id="ARBA00006469"/>
    </source>
</evidence>
<evidence type="ECO:0000256" key="3">
    <source>
        <dbReference type="ARBA" id="ARBA00022473"/>
    </source>
</evidence>
<feature type="compositionally biased region" description="Pro residues" evidence="11">
    <location>
        <begin position="1690"/>
        <end position="1699"/>
    </location>
</feature>
<gene>
    <name evidence="16" type="primary">shroom3</name>
</gene>
<dbReference type="GO" id="GO:0005912">
    <property type="term" value="C:adherens junction"/>
    <property type="evidence" value="ECO:0007669"/>
    <property type="project" value="TreeGrafter"/>
</dbReference>
<feature type="compositionally biased region" description="Basic and acidic residues" evidence="11">
    <location>
        <begin position="838"/>
        <end position="849"/>
    </location>
</feature>
<feature type="compositionally biased region" description="Polar residues" evidence="11">
    <location>
        <begin position="1661"/>
        <end position="1686"/>
    </location>
</feature>
<dbReference type="SMART" id="SM00228">
    <property type="entry name" value="PDZ"/>
    <property type="match status" value="1"/>
</dbReference>
<keyword evidence="5" id="KW-0597">Phosphoprotein</keyword>
<feature type="compositionally biased region" description="Polar residues" evidence="11">
    <location>
        <begin position="1219"/>
        <end position="1228"/>
    </location>
</feature>
<accession>A0A6P7J9J5</accession>
<evidence type="ECO:0000256" key="11">
    <source>
        <dbReference type="SAM" id="MobiDB-lite"/>
    </source>
</evidence>
<feature type="domain" description="ASD2" evidence="14">
    <location>
        <begin position="1718"/>
        <end position="1996"/>
    </location>
</feature>
<evidence type="ECO:0000256" key="8">
    <source>
        <dbReference type="ARBA" id="ARBA00023212"/>
    </source>
</evidence>
<evidence type="ECO:0000313" key="15">
    <source>
        <dbReference type="Proteomes" id="UP000515145"/>
    </source>
</evidence>
<feature type="compositionally biased region" description="Low complexity" evidence="11">
    <location>
        <begin position="382"/>
        <end position="400"/>
    </location>
</feature>
<dbReference type="GO" id="GO:0030864">
    <property type="term" value="C:cortical actin cytoskeleton"/>
    <property type="evidence" value="ECO:0007669"/>
    <property type="project" value="TreeGrafter"/>
</dbReference>
<keyword evidence="4" id="KW-0963">Cytoplasm</keyword>
<dbReference type="SUPFAM" id="SSF50156">
    <property type="entry name" value="PDZ domain-like"/>
    <property type="match status" value="1"/>
</dbReference>
<dbReference type="Pfam" id="PF08688">
    <property type="entry name" value="ASD1"/>
    <property type="match status" value="1"/>
</dbReference>
<feature type="region of interest" description="Disordered" evidence="11">
    <location>
        <begin position="464"/>
        <end position="483"/>
    </location>
</feature>
<feature type="compositionally biased region" description="Polar residues" evidence="11">
    <location>
        <begin position="919"/>
        <end position="930"/>
    </location>
</feature>
<dbReference type="Gene3D" id="2.30.42.10">
    <property type="match status" value="1"/>
</dbReference>
<feature type="compositionally biased region" description="Pro residues" evidence="11">
    <location>
        <begin position="1059"/>
        <end position="1075"/>
    </location>
</feature>
<keyword evidence="10" id="KW-0175">Coiled coil</keyword>
<feature type="compositionally biased region" description="Basic and acidic residues" evidence="11">
    <location>
        <begin position="625"/>
        <end position="646"/>
    </location>
</feature>
<evidence type="ECO:0000256" key="4">
    <source>
        <dbReference type="ARBA" id="ARBA00022490"/>
    </source>
</evidence>
<dbReference type="GeneID" id="114443473"/>
<feature type="region of interest" description="Disordered" evidence="11">
    <location>
        <begin position="1390"/>
        <end position="1470"/>
    </location>
</feature>
<name>A0A6P7J9J5_9TELE</name>
<feature type="compositionally biased region" description="Basic and acidic residues" evidence="11">
    <location>
        <begin position="963"/>
        <end position="972"/>
    </location>
</feature>
<evidence type="ECO:0000259" key="13">
    <source>
        <dbReference type="PROSITE" id="PS51306"/>
    </source>
</evidence>
<feature type="compositionally biased region" description="Low complexity" evidence="11">
    <location>
        <begin position="807"/>
        <end position="825"/>
    </location>
</feature>
<feature type="compositionally biased region" description="Pro residues" evidence="11">
    <location>
        <begin position="1620"/>
        <end position="1633"/>
    </location>
</feature>
<keyword evidence="8" id="KW-0206">Cytoskeleton</keyword>
<dbReference type="GO" id="GO:0043296">
    <property type="term" value="C:apical junction complex"/>
    <property type="evidence" value="ECO:0007669"/>
    <property type="project" value="TreeGrafter"/>
</dbReference>
<feature type="compositionally biased region" description="Low complexity" evidence="11">
    <location>
        <begin position="1576"/>
        <end position="1593"/>
    </location>
</feature>
<dbReference type="PROSITE" id="PS51307">
    <property type="entry name" value="ASD2"/>
    <property type="match status" value="1"/>
</dbReference>
<dbReference type="Pfam" id="PF00595">
    <property type="entry name" value="PDZ"/>
    <property type="match status" value="1"/>
</dbReference>
<feature type="region of interest" description="Disordered" evidence="11">
    <location>
        <begin position="1556"/>
        <end position="1700"/>
    </location>
</feature>
<feature type="region of interest" description="Disordered" evidence="11">
    <location>
        <begin position="1320"/>
        <end position="1366"/>
    </location>
</feature>
<feature type="domain" description="ASD1" evidence="13">
    <location>
        <begin position="968"/>
        <end position="1103"/>
    </location>
</feature>
<feature type="region of interest" description="Disordered" evidence="11">
    <location>
        <begin position="1038"/>
        <end position="1075"/>
    </location>
</feature>
<feature type="compositionally biased region" description="Basic and acidic residues" evidence="11">
    <location>
        <begin position="1790"/>
        <end position="1806"/>
    </location>
</feature>
<feature type="compositionally biased region" description="Low complexity" evidence="11">
    <location>
        <begin position="288"/>
        <end position="297"/>
    </location>
</feature>
<dbReference type="GO" id="GO:0051015">
    <property type="term" value="F:actin filament binding"/>
    <property type="evidence" value="ECO:0007669"/>
    <property type="project" value="InterPro"/>
</dbReference>
<feature type="region of interest" description="Disordered" evidence="11">
    <location>
        <begin position="114"/>
        <end position="187"/>
    </location>
</feature>
<dbReference type="GO" id="GO:0005874">
    <property type="term" value="C:microtubule"/>
    <property type="evidence" value="ECO:0007669"/>
    <property type="project" value="UniProtKB-KW"/>
</dbReference>
<organism evidence="15 16">
    <name type="scientific">Parambassis ranga</name>
    <name type="common">Indian glassy fish</name>
    <dbReference type="NCBI Taxonomy" id="210632"/>
    <lineage>
        <taxon>Eukaryota</taxon>
        <taxon>Metazoa</taxon>
        <taxon>Chordata</taxon>
        <taxon>Craniata</taxon>
        <taxon>Vertebrata</taxon>
        <taxon>Euteleostomi</taxon>
        <taxon>Actinopterygii</taxon>
        <taxon>Neopterygii</taxon>
        <taxon>Teleostei</taxon>
        <taxon>Neoteleostei</taxon>
        <taxon>Acanthomorphata</taxon>
        <taxon>Ovalentaria</taxon>
        <taxon>Ambassidae</taxon>
        <taxon>Parambassis</taxon>
    </lineage>
</organism>
<feature type="compositionally biased region" description="Basic and acidic residues" evidence="11">
    <location>
        <begin position="1429"/>
        <end position="1441"/>
    </location>
</feature>
<dbReference type="CDD" id="cd06750">
    <property type="entry name" value="PDZ_shroom2_3_4-like"/>
    <property type="match status" value="1"/>
</dbReference>
<feature type="compositionally biased region" description="Basic and acidic residues" evidence="11">
    <location>
        <begin position="880"/>
        <end position="890"/>
    </location>
</feature>
<evidence type="ECO:0000256" key="1">
    <source>
        <dbReference type="ARBA" id="ARBA00004245"/>
    </source>
</evidence>
<dbReference type="InterPro" id="IPR001478">
    <property type="entry name" value="PDZ"/>
</dbReference>
<feature type="compositionally biased region" description="Basic residues" evidence="11">
    <location>
        <begin position="244"/>
        <end position="257"/>
    </location>
</feature>
<feature type="coiled-coil region" evidence="10">
    <location>
        <begin position="1823"/>
        <end position="1850"/>
    </location>
</feature>
<feature type="compositionally biased region" description="Basic and acidic residues" evidence="11">
    <location>
        <begin position="1339"/>
        <end position="1350"/>
    </location>
</feature>
<proteinExistence type="inferred from homology"/>
<reference evidence="16" key="1">
    <citation type="submission" date="2025-08" db="UniProtKB">
        <authorList>
            <consortium name="RefSeq"/>
        </authorList>
    </citation>
    <scope>IDENTIFICATION</scope>
</reference>
<feature type="compositionally biased region" description="Basic and acidic residues" evidence="11">
    <location>
        <begin position="587"/>
        <end position="601"/>
    </location>
</feature>
<comment type="similarity">
    <text evidence="2">Belongs to the shroom family.</text>
</comment>
<feature type="region of interest" description="Disordered" evidence="11">
    <location>
        <begin position="1486"/>
        <end position="1528"/>
    </location>
</feature>
<feature type="region of interest" description="Disordered" evidence="11">
    <location>
        <begin position="1788"/>
        <end position="1817"/>
    </location>
</feature>
<feature type="compositionally biased region" description="Polar residues" evidence="11">
    <location>
        <begin position="1320"/>
        <end position="1333"/>
    </location>
</feature>
<dbReference type="Proteomes" id="UP000515145">
    <property type="component" value="Chromosome 12"/>
</dbReference>
<evidence type="ECO:0000259" key="14">
    <source>
        <dbReference type="PROSITE" id="PS51307"/>
    </source>
</evidence>
<evidence type="ECO:0000256" key="5">
    <source>
        <dbReference type="ARBA" id="ARBA00022553"/>
    </source>
</evidence>